<dbReference type="SUPFAM" id="SSF103473">
    <property type="entry name" value="MFS general substrate transporter"/>
    <property type="match status" value="1"/>
</dbReference>
<evidence type="ECO:0000256" key="7">
    <source>
        <dbReference type="ARBA" id="ARBA00023136"/>
    </source>
</evidence>
<evidence type="ECO:0000256" key="2">
    <source>
        <dbReference type="ARBA" id="ARBA00008537"/>
    </source>
</evidence>
<evidence type="ECO:0000313" key="11">
    <source>
        <dbReference type="EMBL" id="KGM30971.1"/>
    </source>
</evidence>
<feature type="transmembrane region" description="Helical" evidence="9">
    <location>
        <begin position="301"/>
        <end position="324"/>
    </location>
</feature>
<feature type="transmembrane region" description="Helical" evidence="9">
    <location>
        <begin position="111"/>
        <end position="138"/>
    </location>
</feature>
<feature type="transmembrane region" description="Helical" evidence="9">
    <location>
        <begin position="79"/>
        <end position="99"/>
    </location>
</feature>
<dbReference type="EMBL" id="JANX01000637">
    <property type="protein sequence ID" value="KGM30971.1"/>
    <property type="molecule type" value="Genomic_DNA"/>
</dbReference>
<dbReference type="PANTHER" id="PTHR42718:SF9">
    <property type="entry name" value="MAJOR FACILITATOR SUPERFAMILY MULTIDRUG TRANSPORTER MFSC"/>
    <property type="match status" value="1"/>
</dbReference>
<comment type="subcellular location">
    <subcellularLocation>
        <location evidence="1">Cell membrane</location>
        <topology evidence="1">Multi-pass membrane protein</topology>
    </subcellularLocation>
</comment>
<feature type="transmembrane region" description="Helical" evidence="9">
    <location>
        <begin position="233"/>
        <end position="251"/>
    </location>
</feature>
<sequence>MRRCRTAPGATRARNKGRTLPAAQASPMPFDACPERAAPARRAARLAALSLGVVVVQIDVTVVNVALDQIQGLMQGGVAALQWVVNGYTLAFASLLLTGGALGDRFGARRLYLAGFALFTLASLACGLAPTGTVLIAARVAQGLGGALLMPCSLALVAHAYHDPGERMRAIGIWAGAGGMAMVAGPVVGGVLVALFGWRSIFLINLPIGAVGLWLTLRFTTETEGRHNRALDLPGQILAIVALVALTGSIIEGEPLGWTSPLVMGGAALFLLAGIGFLLVESRSAAPMMPLGLFRHPVFSAVSLIGFLLNAGYYGSTFLLSLYFQGPLGLSPLLTGLAFVPMTGLIAFVNVFAGRVAARHGARLPMVSGLCLTVAGFAALALALTPTADYGGLWWTLLLIGCGTALTVPPMTAALLATVDRARSGIASGVLNSLRQTGGAIGVAVLGAIGGGGMSVDGMRLAMALSGGVLVFALLAAVIWVRKPSR</sequence>
<dbReference type="InterPro" id="IPR011701">
    <property type="entry name" value="MFS"/>
</dbReference>
<feature type="transmembrane region" description="Helical" evidence="9">
    <location>
        <begin position="202"/>
        <end position="221"/>
    </location>
</feature>
<dbReference type="InterPro" id="IPR004638">
    <property type="entry name" value="EmrB-like"/>
</dbReference>
<dbReference type="Proteomes" id="UP000029995">
    <property type="component" value="Unassembled WGS sequence"/>
</dbReference>
<dbReference type="PROSITE" id="PS50850">
    <property type="entry name" value="MFS"/>
    <property type="match status" value="1"/>
</dbReference>
<comment type="similarity">
    <text evidence="2">Belongs to the major facilitator superfamily. EmrB family.</text>
</comment>
<keyword evidence="7 9" id="KW-0472">Membrane</keyword>
<feature type="transmembrane region" description="Helical" evidence="9">
    <location>
        <begin position="392"/>
        <end position="417"/>
    </location>
</feature>
<dbReference type="Pfam" id="PF07690">
    <property type="entry name" value="MFS_1"/>
    <property type="match status" value="1"/>
</dbReference>
<dbReference type="Gene3D" id="1.20.1720.10">
    <property type="entry name" value="Multidrug resistance protein D"/>
    <property type="match status" value="1"/>
</dbReference>
<keyword evidence="3" id="KW-0813">Transport</keyword>
<keyword evidence="4" id="KW-1003">Cell membrane</keyword>
<reference evidence="11 12" key="1">
    <citation type="submission" date="2014-01" db="EMBL/GenBank/DDBJ databases">
        <title>Genome sequence determination for a cystic fibrosis isolate, Inquilinus limosus.</title>
        <authorList>
            <person name="Pino M."/>
            <person name="Di Conza J."/>
            <person name="Gutkind G."/>
        </authorList>
    </citation>
    <scope>NUCLEOTIDE SEQUENCE [LARGE SCALE GENOMIC DNA]</scope>
    <source>
        <strain evidence="11 12">MP06</strain>
    </source>
</reference>
<keyword evidence="5 9" id="KW-0812">Transmembrane</keyword>
<feature type="transmembrane region" description="Helical" evidence="9">
    <location>
        <begin position="330"/>
        <end position="352"/>
    </location>
</feature>
<dbReference type="CDD" id="cd17321">
    <property type="entry name" value="MFS_MMR_MDR_like"/>
    <property type="match status" value="1"/>
</dbReference>
<evidence type="ECO:0000256" key="1">
    <source>
        <dbReference type="ARBA" id="ARBA00004651"/>
    </source>
</evidence>
<dbReference type="AlphaFoldDB" id="A0A0A0CX06"/>
<name>A0A0A0CX06_9PROT</name>
<feature type="transmembrane region" description="Helical" evidence="9">
    <location>
        <begin position="144"/>
        <end position="161"/>
    </location>
</feature>
<feature type="region of interest" description="Disordered" evidence="8">
    <location>
        <begin position="1"/>
        <end position="25"/>
    </location>
</feature>
<dbReference type="NCBIfam" id="TIGR00711">
    <property type="entry name" value="efflux_EmrB"/>
    <property type="match status" value="1"/>
</dbReference>
<feature type="transmembrane region" description="Helical" evidence="9">
    <location>
        <begin position="257"/>
        <end position="280"/>
    </location>
</feature>
<dbReference type="InterPro" id="IPR020846">
    <property type="entry name" value="MFS_dom"/>
</dbReference>
<evidence type="ECO:0000313" key="12">
    <source>
        <dbReference type="Proteomes" id="UP000029995"/>
    </source>
</evidence>
<feature type="domain" description="Major facilitator superfamily (MFS) profile" evidence="10">
    <location>
        <begin position="45"/>
        <end position="485"/>
    </location>
</feature>
<accession>A0A0A0CX06</accession>
<evidence type="ECO:0000256" key="5">
    <source>
        <dbReference type="ARBA" id="ARBA00022692"/>
    </source>
</evidence>
<dbReference type="InterPro" id="IPR036259">
    <property type="entry name" value="MFS_trans_sf"/>
</dbReference>
<dbReference type="PANTHER" id="PTHR42718">
    <property type="entry name" value="MAJOR FACILITATOR SUPERFAMILY MULTIDRUG TRANSPORTER MFSC"/>
    <property type="match status" value="1"/>
</dbReference>
<dbReference type="GO" id="GO:0005886">
    <property type="term" value="C:plasma membrane"/>
    <property type="evidence" value="ECO:0007669"/>
    <property type="project" value="UniProtKB-SubCell"/>
</dbReference>
<evidence type="ECO:0000259" key="10">
    <source>
        <dbReference type="PROSITE" id="PS50850"/>
    </source>
</evidence>
<dbReference type="GO" id="GO:0022857">
    <property type="term" value="F:transmembrane transporter activity"/>
    <property type="evidence" value="ECO:0007669"/>
    <property type="project" value="InterPro"/>
</dbReference>
<feature type="transmembrane region" description="Helical" evidence="9">
    <location>
        <begin position="364"/>
        <end position="386"/>
    </location>
</feature>
<gene>
    <name evidence="11" type="ORF">P409_29935</name>
</gene>
<protein>
    <recommendedName>
        <fullName evidence="10">Major facilitator superfamily (MFS) profile domain-containing protein</fullName>
    </recommendedName>
</protein>
<evidence type="ECO:0000256" key="6">
    <source>
        <dbReference type="ARBA" id="ARBA00022989"/>
    </source>
</evidence>
<feature type="transmembrane region" description="Helical" evidence="9">
    <location>
        <begin position="173"/>
        <end position="196"/>
    </location>
</feature>
<keyword evidence="6 9" id="KW-1133">Transmembrane helix</keyword>
<evidence type="ECO:0000256" key="4">
    <source>
        <dbReference type="ARBA" id="ARBA00022475"/>
    </source>
</evidence>
<feature type="transmembrane region" description="Helical" evidence="9">
    <location>
        <begin position="46"/>
        <end position="67"/>
    </location>
</feature>
<evidence type="ECO:0000256" key="8">
    <source>
        <dbReference type="SAM" id="MobiDB-lite"/>
    </source>
</evidence>
<dbReference type="Gene3D" id="1.20.1250.20">
    <property type="entry name" value="MFS general substrate transporter like domains"/>
    <property type="match status" value="1"/>
</dbReference>
<proteinExistence type="inferred from homology"/>
<comment type="caution">
    <text evidence="11">The sequence shown here is derived from an EMBL/GenBank/DDBJ whole genome shotgun (WGS) entry which is preliminary data.</text>
</comment>
<organism evidence="11 12">
    <name type="scientific">Inquilinus limosus MP06</name>
    <dbReference type="NCBI Taxonomy" id="1398085"/>
    <lineage>
        <taxon>Bacteria</taxon>
        <taxon>Pseudomonadati</taxon>
        <taxon>Pseudomonadota</taxon>
        <taxon>Alphaproteobacteria</taxon>
        <taxon>Rhodospirillales</taxon>
        <taxon>Rhodospirillaceae</taxon>
        <taxon>Inquilinus</taxon>
    </lineage>
</organism>
<feature type="transmembrane region" description="Helical" evidence="9">
    <location>
        <begin position="438"/>
        <end position="456"/>
    </location>
</feature>
<feature type="transmembrane region" description="Helical" evidence="9">
    <location>
        <begin position="462"/>
        <end position="481"/>
    </location>
</feature>
<evidence type="ECO:0000256" key="9">
    <source>
        <dbReference type="SAM" id="Phobius"/>
    </source>
</evidence>
<evidence type="ECO:0000256" key="3">
    <source>
        <dbReference type="ARBA" id="ARBA00022448"/>
    </source>
</evidence>